<dbReference type="PROSITE" id="PS51007">
    <property type="entry name" value="CYTC"/>
    <property type="match status" value="1"/>
</dbReference>
<comment type="caution">
    <text evidence="9">The sequence shown here is derived from an EMBL/GenBank/DDBJ whole genome shotgun (WGS) entry which is preliminary data.</text>
</comment>
<evidence type="ECO:0000256" key="7">
    <source>
        <dbReference type="SAM" id="MobiDB-lite"/>
    </source>
</evidence>
<dbReference type="PRINTS" id="PR00604">
    <property type="entry name" value="CYTCHRMECIAB"/>
</dbReference>
<dbReference type="SUPFAM" id="SSF46626">
    <property type="entry name" value="Cytochrome c"/>
    <property type="match status" value="1"/>
</dbReference>
<evidence type="ECO:0000256" key="5">
    <source>
        <dbReference type="ARBA" id="ARBA00023004"/>
    </source>
</evidence>
<dbReference type="PANTHER" id="PTHR11961">
    <property type="entry name" value="CYTOCHROME C"/>
    <property type="match status" value="1"/>
</dbReference>
<organism evidence="9 10">
    <name type="scientific">Alteraurantiacibacter palmitatis</name>
    <dbReference type="NCBI Taxonomy" id="2054628"/>
    <lineage>
        <taxon>Bacteria</taxon>
        <taxon>Pseudomonadati</taxon>
        <taxon>Pseudomonadota</taxon>
        <taxon>Alphaproteobacteria</taxon>
        <taxon>Sphingomonadales</taxon>
        <taxon>Erythrobacteraceae</taxon>
        <taxon>Alteraurantiacibacter</taxon>
    </lineage>
</organism>
<dbReference type="InterPro" id="IPR002327">
    <property type="entry name" value="Cyt_c_1A/1B"/>
</dbReference>
<keyword evidence="4" id="KW-0249">Electron transport</keyword>
<evidence type="ECO:0000313" key="10">
    <source>
        <dbReference type="Proteomes" id="UP001595456"/>
    </source>
</evidence>
<evidence type="ECO:0000313" key="9">
    <source>
        <dbReference type="EMBL" id="MFC3099082.1"/>
    </source>
</evidence>
<protein>
    <submittedName>
        <fullName evidence="9">Cytochrome c family protein</fullName>
    </submittedName>
</protein>
<keyword evidence="10" id="KW-1185">Reference proteome</keyword>
<gene>
    <name evidence="9" type="ORF">ACFODU_14900</name>
</gene>
<feature type="region of interest" description="Disordered" evidence="7">
    <location>
        <begin position="170"/>
        <end position="205"/>
    </location>
</feature>
<feature type="compositionally biased region" description="Low complexity" evidence="7">
    <location>
        <begin position="196"/>
        <end position="205"/>
    </location>
</feature>
<feature type="domain" description="Cytochrome c" evidence="8">
    <location>
        <begin position="64"/>
        <end position="165"/>
    </location>
</feature>
<keyword evidence="2 6" id="KW-0349">Heme</keyword>
<sequence length="205" mass="20888">MTDRLNTIFGWLLFAGVVALLLRFVVGLIIPDPERPENLGYVIEGVEAGGAAEGPSLAALLNTGDAAAGAASFAKCAACHTIEQGGANGIGPNLWAIMGQPVGQHMPGFAYSTALSGHGGNWDFENMDAWLKSPRAFANGTKMSFAGLSDPQERANMILYLLSMGGGPAIPPPPAAEEPVAEEAAVEGEAAEEAADAAAEGAPVA</sequence>
<dbReference type="Proteomes" id="UP001595456">
    <property type="component" value="Unassembled WGS sequence"/>
</dbReference>
<reference evidence="10" key="1">
    <citation type="journal article" date="2019" name="Int. J. Syst. Evol. Microbiol.">
        <title>The Global Catalogue of Microorganisms (GCM) 10K type strain sequencing project: providing services to taxonomists for standard genome sequencing and annotation.</title>
        <authorList>
            <consortium name="The Broad Institute Genomics Platform"/>
            <consortium name="The Broad Institute Genome Sequencing Center for Infectious Disease"/>
            <person name="Wu L."/>
            <person name="Ma J."/>
        </authorList>
    </citation>
    <scope>NUCLEOTIDE SEQUENCE [LARGE SCALE GENOMIC DNA]</scope>
    <source>
        <strain evidence="10">KCTC 52607</strain>
    </source>
</reference>
<keyword evidence="5 6" id="KW-0408">Iron</keyword>
<evidence type="ECO:0000259" key="8">
    <source>
        <dbReference type="PROSITE" id="PS51007"/>
    </source>
</evidence>
<dbReference type="Pfam" id="PF00034">
    <property type="entry name" value="Cytochrom_C"/>
    <property type="match status" value="1"/>
</dbReference>
<keyword evidence="1" id="KW-0813">Transport</keyword>
<dbReference type="EMBL" id="JBHRST010000022">
    <property type="protein sequence ID" value="MFC3099082.1"/>
    <property type="molecule type" value="Genomic_DNA"/>
</dbReference>
<accession>A0ABV7E938</accession>
<keyword evidence="3 6" id="KW-0479">Metal-binding</keyword>
<evidence type="ECO:0000256" key="3">
    <source>
        <dbReference type="ARBA" id="ARBA00022723"/>
    </source>
</evidence>
<dbReference type="Gene3D" id="1.10.760.10">
    <property type="entry name" value="Cytochrome c-like domain"/>
    <property type="match status" value="1"/>
</dbReference>
<evidence type="ECO:0000256" key="1">
    <source>
        <dbReference type="ARBA" id="ARBA00022448"/>
    </source>
</evidence>
<dbReference type="InterPro" id="IPR009056">
    <property type="entry name" value="Cyt_c-like_dom"/>
</dbReference>
<name>A0ABV7E938_9SPHN</name>
<feature type="compositionally biased region" description="Acidic residues" evidence="7">
    <location>
        <begin position="179"/>
        <end position="195"/>
    </location>
</feature>
<proteinExistence type="predicted"/>
<dbReference type="InterPro" id="IPR036909">
    <property type="entry name" value="Cyt_c-like_dom_sf"/>
</dbReference>
<evidence type="ECO:0000256" key="6">
    <source>
        <dbReference type="PROSITE-ProRule" id="PRU00433"/>
    </source>
</evidence>
<dbReference type="RefSeq" id="WP_336924442.1">
    <property type="nucleotide sequence ID" value="NZ_JBANRO010000001.1"/>
</dbReference>
<evidence type="ECO:0000256" key="4">
    <source>
        <dbReference type="ARBA" id="ARBA00022982"/>
    </source>
</evidence>
<evidence type="ECO:0000256" key="2">
    <source>
        <dbReference type="ARBA" id="ARBA00022617"/>
    </source>
</evidence>